<feature type="compositionally biased region" description="Low complexity" evidence="1">
    <location>
        <begin position="555"/>
        <end position="567"/>
    </location>
</feature>
<evidence type="ECO:0000313" key="3">
    <source>
        <dbReference type="EMBL" id="MQM11482.1"/>
    </source>
</evidence>
<feature type="compositionally biased region" description="Low complexity" evidence="1">
    <location>
        <begin position="575"/>
        <end position="585"/>
    </location>
</feature>
<accession>A0A843WLT1</accession>
<dbReference type="OrthoDB" id="786614at2759"/>
<keyword evidence="4" id="KW-1185">Reference proteome</keyword>
<dbReference type="PANTHER" id="PTHR34482:SF36">
    <property type="entry name" value="RETROTRANSPOSON GAG DOMAIN-CONTAINING PROTEIN"/>
    <property type="match status" value="1"/>
</dbReference>
<feature type="domain" description="Retrotransposon gag" evidence="2">
    <location>
        <begin position="98"/>
        <end position="154"/>
    </location>
</feature>
<feature type="compositionally biased region" description="Low complexity" evidence="1">
    <location>
        <begin position="313"/>
        <end position="322"/>
    </location>
</feature>
<name>A0A843WLT1_COLES</name>
<evidence type="ECO:0000256" key="1">
    <source>
        <dbReference type="SAM" id="MobiDB-lite"/>
    </source>
</evidence>
<evidence type="ECO:0000313" key="4">
    <source>
        <dbReference type="Proteomes" id="UP000652761"/>
    </source>
</evidence>
<dbReference type="Proteomes" id="UP000652761">
    <property type="component" value="Unassembled WGS sequence"/>
</dbReference>
<dbReference type="Pfam" id="PF03732">
    <property type="entry name" value="Retrotrans_gag"/>
    <property type="match status" value="2"/>
</dbReference>
<protein>
    <recommendedName>
        <fullName evidence="2">Retrotransposon gag domain-containing protein</fullName>
    </recommendedName>
</protein>
<gene>
    <name evidence="3" type="ORF">Taro_044391</name>
</gene>
<sequence length="585" mass="67175">MSLGVRSRLSSRPPHLRVLYFPHRHQWIMECSCRAQVPVPQAQDHGRPSIMERFRRMLPPSFKGESDPLLAESWMREIKKIIRAVRRELMCGRLPYCVPNSRTDRMEQKFLSLTEGSKTILEYEARFAELSKYAPHIVADERRKAKKFVMGLKPSLRTRLVAFDHRTLDEALSPACRQEGEMEQYLEEKKALQRRPAAPFQWQVLEGCFFLLKMKDFDAILSLDWLEEHYALVDFRRKRIVFRIPAYPKIMGWASSLIGEMSPNGSQPSHQALRETEGLAGDPTSLEETVESYSKRGVPTHEDEQRQEERGEQQAPAPQGPTVLPPPPPMDYGVFMQGLVQAMQTQAHTYVALQAQLEAQAQAQAPAPVPQEHRHDGPSIMERFKRMAPPSFKGESQPLLAECWMREIEKIFRAIRCAEDDKERADVWWSSLQRTRFEDGAIEVAWDEFVRLFRTKFIPEHIQYKMEQKFLTHTQGSMTILEYEARFAEFSKYAPHIVADERRKDRKKAVYQSPQRPVTVSSQQEASPRSHGVRPSGKKECPYCGRTYGGNPVWSASPSSASPSSASYMKTRKASSPSSSVYLSA</sequence>
<dbReference type="AlphaFoldDB" id="A0A843WLT1"/>
<feature type="domain" description="Retrotransposon gag" evidence="2">
    <location>
        <begin position="423"/>
        <end position="502"/>
    </location>
</feature>
<feature type="compositionally biased region" description="Polar residues" evidence="1">
    <location>
        <begin position="512"/>
        <end position="527"/>
    </location>
</feature>
<evidence type="ECO:0000259" key="2">
    <source>
        <dbReference type="Pfam" id="PF03732"/>
    </source>
</evidence>
<feature type="region of interest" description="Disordered" evidence="1">
    <location>
        <begin position="279"/>
        <end position="330"/>
    </location>
</feature>
<feature type="region of interest" description="Disordered" evidence="1">
    <location>
        <begin position="504"/>
        <end position="585"/>
    </location>
</feature>
<dbReference type="InterPro" id="IPR005162">
    <property type="entry name" value="Retrotrans_gag_dom"/>
</dbReference>
<dbReference type="PANTHER" id="PTHR34482">
    <property type="entry name" value="DNA DAMAGE-INDUCIBLE PROTEIN 1-LIKE"/>
    <property type="match status" value="1"/>
</dbReference>
<reference evidence="3" key="1">
    <citation type="submission" date="2017-07" db="EMBL/GenBank/DDBJ databases">
        <title>Taro Niue Genome Assembly and Annotation.</title>
        <authorList>
            <person name="Atibalentja N."/>
            <person name="Keating K."/>
            <person name="Fields C.J."/>
        </authorList>
    </citation>
    <scope>NUCLEOTIDE SEQUENCE</scope>
    <source>
        <strain evidence="3">Niue_2</strain>
        <tissue evidence="3">Leaf</tissue>
    </source>
</reference>
<dbReference type="EMBL" id="NMUH01004993">
    <property type="protein sequence ID" value="MQM11482.1"/>
    <property type="molecule type" value="Genomic_DNA"/>
</dbReference>
<comment type="caution">
    <text evidence="3">The sequence shown here is derived from an EMBL/GenBank/DDBJ whole genome shotgun (WGS) entry which is preliminary data.</text>
</comment>
<proteinExistence type="predicted"/>
<feature type="compositionally biased region" description="Basic and acidic residues" evidence="1">
    <location>
        <begin position="299"/>
        <end position="312"/>
    </location>
</feature>
<organism evidence="3 4">
    <name type="scientific">Colocasia esculenta</name>
    <name type="common">Wild taro</name>
    <name type="synonym">Arum esculentum</name>
    <dbReference type="NCBI Taxonomy" id="4460"/>
    <lineage>
        <taxon>Eukaryota</taxon>
        <taxon>Viridiplantae</taxon>
        <taxon>Streptophyta</taxon>
        <taxon>Embryophyta</taxon>
        <taxon>Tracheophyta</taxon>
        <taxon>Spermatophyta</taxon>
        <taxon>Magnoliopsida</taxon>
        <taxon>Liliopsida</taxon>
        <taxon>Araceae</taxon>
        <taxon>Aroideae</taxon>
        <taxon>Colocasieae</taxon>
        <taxon>Colocasia</taxon>
    </lineage>
</organism>